<comment type="caution">
    <text evidence="3">The sequence shown here is derived from an EMBL/GenBank/DDBJ whole genome shotgun (WGS) entry which is preliminary data.</text>
</comment>
<feature type="transmembrane region" description="Helical" evidence="2">
    <location>
        <begin position="37"/>
        <end position="63"/>
    </location>
</feature>
<accession>A0A2G5VCY0</accession>
<dbReference type="AlphaFoldDB" id="A0A2G5VCY0"/>
<proteinExistence type="predicted"/>
<protein>
    <submittedName>
        <fullName evidence="3">Uncharacterized protein</fullName>
    </submittedName>
</protein>
<dbReference type="OrthoDB" id="10570048at2759"/>
<evidence type="ECO:0000256" key="1">
    <source>
        <dbReference type="SAM" id="MobiDB-lite"/>
    </source>
</evidence>
<dbReference type="Proteomes" id="UP000230233">
    <property type="component" value="Chromosome II"/>
</dbReference>
<dbReference type="EMBL" id="PDUG01000002">
    <property type="protein sequence ID" value="PIC49600.1"/>
    <property type="molecule type" value="Genomic_DNA"/>
</dbReference>
<name>A0A2G5VCY0_9PELO</name>
<evidence type="ECO:0000313" key="4">
    <source>
        <dbReference type="Proteomes" id="UP000230233"/>
    </source>
</evidence>
<gene>
    <name evidence="3" type="primary">Cnig_chr_II.g8150</name>
    <name evidence="3" type="ORF">B9Z55_008150</name>
</gene>
<keyword evidence="4" id="KW-1185">Reference proteome</keyword>
<sequence>MLTDVDRGAPQKTDEDKIYYKRCCVENSFCEVWAQTWFWILIGCIILALIVLSVVGCVLCCCCRKRLCCGADKINDKEVENPRIKDFKIKDSDSSDDSSGDSSSNSE</sequence>
<keyword evidence="2" id="KW-0472">Membrane</keyword>
<feature type="region of interest" description="Disordered" evidence="1">
    <location>
        <begin position="88"/>
        <end position="107"/>
    </location>
</feature>
<reference evidence="4" key="1">
    <citation type="submission" date="2017-10" db="EMBL/GenBank/DDBJ databases">
        <title>Rapid genome shrinkage in a self-fertile nematode reveals novel sperm competition proteins.</title>
        <authorList>
            <person name="Yin D."/>
            <person name="Schwarz E.M."/>
            <person name="Thomas C.G."/>
            <person name="Felde R.L."/>
            <person name="Korf I.F."/>
            <person name="Cutter A.D."/>
            <person name="Schartner C.M."/>
            <person name="Ralston E.J."/>
            <person name="Meyer B.J."/>
            <person name="Haag E.S."/>
        </authorList>
    </citation>
    <scope>NUCLEOTIDE SEQUENCE [LARGE SCALE GENOMIC DNA]</scope>
    <source>
        <strain evidence="4">JU1422</strain>
    </source>
</reference>
<evidence type="ECO:0000313" key="3">
    <source>
        <dbReference type="EMBL" id="PIC49600.1"/>
    </source>
</evidence>
<organism evidence="3 4">
    <name type="scientific">Caenorhabditis nigoni</name>
    <dbReference type="NCBI Taxonomy" id="1611254"/>
    <lineage>
        <taxon>Eukaryota</taxon>
        <taxon>Metazoa</taxon>
        <taxon>Ecdysozoa</taxon>
        <taxon>Nematoda</taxon>
        <taxon>Chromadorea</taxon>
        <taxon>Rhabditida</taxon>
        <taxon>Rhabditina</taxon>
        <taxon>Rhabditomorpha</taxon>
        <taxon>Rhabditoidea</taxon>
        <taxon>Rhabditidae</taxon>
        <taxon>Peloderinae</taxon>
        <taxon>Caenorhabditis</taxon>
    </lineage>
</organism>
<keyword evidence="2" id="KW-0812">Transmembrane</keyword>
<keyword evidence="2" id="KW-1133">Transmembrane helix</keyword>
<evidence type="ECO:0000256" key="2">
    <source>
        <dbReference type="SAM" id="Phobius"/>
    </source>
</evidence>